<evidence type="ECO:0000256" key="4">
    <source>
        <dbReference type="HAMAP-Rule" id="MF_00532"/>
    </source>
</evidence>
<dbReference type="Proteomes" id="UP000320766">
    <property type="component" value="Unassembled WGS sequence"/>
</dbReference>
<comment type="caution">
    <text evidence="7">The sequence shown here is derived from an EMBL/GenBank/DDBJ whole genome shotgun (WGS) entry which is preliminary data.</text>
</comment>
<dbReference type="PANTHER" id="PTHR21569:SF16">
    <property type="entry name" value="RIBOSOMAL PROTEIN S16"/>
    <property type="match status" value="1"/>
</dbReference>
<keyword evidence="2 4" id="KW-0689">Ribosomal protein</keyword>
<dbReference type="HAMAP" id="MF_00532_A">
    <property type="entry name" value="Ribosomal_uS9_A"/>
    <property type="match status" value="1"/>
</dbReference>
<dbReference type="InterPro" id="IPR020568">
    <property type="entry name" value="Ribosomal_Su5_D2-typ_SF"/>
</dbReference>
<keyword evidence="3 4" id="KW-0687">Ribonucleoprotein</keyword>
<dbReference type="NCBIfam" id="NF001749">
    <property type="entry name" value="PRK00474.1"/>
    <property type="match status" value="1"/>
</dbReference>
<dbReference type="GO" id="GO:0022627">
    <property type="term" value="C:cytosolic small ribosomal subunit"/>
    <property type="evidence" value="ECO:0007669"/>
    <property type="project" value="UniProtKB-UniRule"/>
</dbReference>
<name>A0A520KYK6_9EURY</name>
<sequence>MTRVVNTSGKRKTAIARATIKKGNGKVRVNKKPIEIIEPEMVRLKISEPLVIAGNAAKEVDIDVIVSGGGFMGQAEAVRTAIARGLVEWTNDMGLKESYYKYDRPLLVNDSRRKEPKKFGGRGARTRGQKSYR</sequence>
<dbReference type="GO" id="GO:0006412">
    <property type="term" value="P:translation"/>
    <property type="evidence" value="ECO:0007669"/>
    <property type="project" value="UniProtKB-UniRule"/>
</dbReference>
<protein>
    <recommendedName>
        <fullName evidence="4">Small ribosomal subunit protein uS9</fullName>
    </recommendedName>
</protein>
<dbReference type="SUPFAM" id="SSF54211">
    <property type="entry name" value="Ribosomal protein S5 domain 2-like"/>
    <property type="match status" value="1"/>
</dbReference>
<organism evidence="7 8">
    <name type="scientific">Candidatus Methanolliviera hydrocarbonicum</name>
    <dbReference type="NCBI Taxonomy" id="2491085"/>
    <lineage>
        <taxon>Archaea</taxon>
        <taxon>Methanobacteriati</taxon>
        <taxon>Methanobacteriota</taxon>
        <taxon>Candidatus Methanoliparia</taxon>
        <taxon>Candidatus Methanoliparales</taxon>
        <taxon>Candidatus Methanollivieraceae</taxon>
        <taxon>Candidatus Methanolliviera</taxon>
    </lineage>
</organism>
<dbReference type="Gene3D" id="3.30.230.10">
    <property type="match status" value="1"/>
</dbReference>
<feature type="region of interest" description="Disordered" evidence="6">
    <location>
        <begin position="111"/>
        <end position="133"/>
    </location>
</feature>
<dbReference type="InterPro" id="IPR019958">
    <property type="entry name" value="Ribosomal_uS9_archaeal"/>
</dbReference>
<gene>
    <name evidence="4" type="primary">rps9</name>
    <name evidence="7" type="ORF">EF807_01110</name>
</gene>
<feature type="compositionally biased region" description="Basic residues" evidence="6">
    <location>
        <begin position="114"/>
        <end position="133"/>
    </location>
</feature>
<evidence type="ECO:0000256" key="1">
    <source>
        <dbReference type="ARBA" id="ARBA00005251"/>
    </source>
</evidence>
<evidence type="ECO:0000256" key="3">
    <source>
        <dbReference type="ARBA" id="ARBA00023274"/>
    </source>
</evidence>
<proteinExistence type="inferred from homology"/>
<evidence type="ECO:0000256" key="5">
    <source>
        <dbReference type="RuleBase" id="RU003815"/>
    </source>
</evidence>
<evidence type="ECO:0000256" key="2">
    <source>
        <dbReference type="ARBA" id="ARBA00022980"/>
    </source>
</evidence>
<dbReference type="InterPro" id="IPR020574">
    <property type="entry name" value="Ribosomal_uS9_CS"/>
</dbReference>
<evidence type="ECO:0000313" key="7">
    <source>
        <dbReference type="EMBL" id="RZN73115.1"/>
    </source>
</evidence>
<dbReference type="GO" id="GO:0003735">
    <property type="term" value="F:structural constituent of ribosome"/>
    <property type="evidence" value="ECO:0007669"/>
    <property type="project" value="UniProtKB-UniRule"/>
</dbReference>
<dbReference type="EMBL" id="RXIL01000019">
    <property type="protein sequence ID" value="RZN73115.1"/>
    <property type="molecule type" value="Genomic_DNA"/>
</dbReference>
<dbReference type="InterPro" id="IPR014721">
    <property type="entry name" value="Ribsml_uS5_D2-typ_fold_subgr"/>
</dbReference>
<dbReference type="GO" id="GO:0000462">
    <property type="term" value="P:maturation of SSU-rRNA from tricistronic rRNA transcript (SSU-rRNA, 5.8S rRNA, LSU-rRNA)"/>
    <property type="evidence" value="ECO:0007669"/>
    <property type="project" value="TreeGrafter"/>
</dbReference>
<dbReference type="FunFam" id="3.30.230.10:FF:000051">
    <property type="entry name" value="30S ribosomal protein S9"/>
    <property type="match status" value="1"/>
</dbReference>
<dbReference type="InterPro" id="IPR000754">
    <property type="entry name" value="Ribosomal_uS9"/>
</dbReference>
<dbReference type="AlphaFoldDB" id="A0A520KYK6"/>
<evidence type="ECO:0000313" key="8">
    <source>
        <dbReference type="Proteomes" id="UP000320766"/>
    </source>
</evidence>
<dbReference type="GO" id="GO:0003723">
    <property type="term" value="F:RNA binding"/>
    <property type="evidence" value="ECO:0007669"/>
    <property type="project" value="TreeGrafter"/>
</dbReference>
<dbReference type="PANTHER" id="PTHR21569">
    <property type="entry name" value="RIBOSOMAL PROTEIN S9"/>
    <property type="match status" value="1"/>
</dbReference>
<comment type="similarity">
    <text evidence="1 4 5">Belongs to the universal ribosomal protein uS9 family.</text>
</comment>
<dbReference type="NCBIfam" id="TIGR03627">
    <property type="entry name" value="uS9_arch"/>
    <property type="match status" value="1"/>
</dbReference>
<evidence type="ECO:0000256" key="6">
    <source>
        <dbReference type="SAM" id="MobiDB-lite"/>
    </source>
</evidence>
<accession>A0A520KYK6</accession>
<dbReference type="Pfam" id="PF00380">
    <property type="entry name" value="Ribosomal_S9"/>
    <property type="match status" value="1"/>
</dbReference>
<dbReference type="PROSITE" id="PS00360">
    <property type="entry name" value="RIBOSOMAL_S9"/>
    <property type="match status" value="1"/>
</dbReference>
<reference evidence="7 8" key="1">
    <citation type="journal article" date="2019" name="Nat. Microbiol.">
        <title>Wide diversity of methane and short-chain alkane metabolisms in uncultured archaea.</title>
        <authorList>
            <person name="Borrel G."/>
            <person name="Adam P.S."/>
            <person name="McKay L.J."/>
            <person name="Chen L.X."/>
            <person name="Sierra-Garcia I.N."/>
            <person name="Sieber C.M."/>
            <person name="Letourneur Q."/>
            <person name="Ghozlane A."/>
            <person name="Andersen G.L."/>
            <person name="Li W.J."/>
            <person name="Hallam S.J."/>
            <person name="Muyzer G."/>
            <person name="de Oliveira V.M."/>
            <person name="Inskeep W.P."/>
            <person name="Banfield J.F."/>
            <person name="Gribaldo S."/>
        </authorList>
    </citation>
    <scope>NUCLEOTIDE SEQUENCE [LARGE SCALE GENOMIC DNA]</scope>
    <source>
        <strain evidence="7">NM1b</strain>
    </source>
</reference>